<dbReference type="Pfam" id="PF00188">
    <property type="entry name" value="CAP"/>
    <property type="match status" value="1"/>
</dbReference>
<comment type="caution">
    <text evidence="4">The sequence shown here is derived from an EMBL/GenBank/DDBJ whole genome shotgun (WGS) entry which is preliminary data.</text>
</comment>
<name>A0A6I4VZ57_9BACL</name>
<gene>
    <name evidence="4" type="ORF">GSM42_06435</name>
</gene>
<keyword evidence="5" id="KW-1185">Reference proteome</keyword>
<dbReference type="Gene3D" id="3.40.33.10">
    <property type="entry name" value="CAP"/>
    <property type="match status" value="1"/>
</dbReference>
<dbReference type="SUPFAM" id="SSF55797">
    <property type="entry name" value="PR-1-like"/>
    <property type="match status" value="1"/>
</dbReference>
<proteinExistence type="predicted"/>
<dbReference type="InterPro" id="IPR014258">
    <property type="entry name" value="CAP_domain_YkwD-like"/>
</dbReference>
<dbReference type="AlphaFoldDB" id="A0A6I4VZ57"/>
<dbReference type="InterPro" id="IPR014044">
    <property type="entry name" value="CAP_dom"/>
</dbReference>
<dbReference type="PANTHER" id="PTHR31157:SF1">
    <property type="entry name" value="SCP DOMAIN-CONTAINING PROTEIN"/>
    <property type="match status" value="1"/>
</dbReference>
<feature type="chain" id="PRO_5026293726" description="SCP domain-containing protein" evidence="2">
    <location>
        <begin position="22"/>
        <end position="236"/>
    </location>
</feature>
<dbReference type="InterPro" id="IPR035940">
    <property type="entry name" value="CAP_sf"/>
</dbReference>
<accession>A0A6I4VZ57</accession>
<reference evidence="4 5" key="1">
    <citation type="submission" date="2019-12" db="EMBL/GenBank/DDBJ databases">
        <title>Whole-genome analyses of novel actinobacteria.</title>
        <authorList>
            <person name="Sahin N."/>
            <person name="Saygin H."/>
        </authorList>
    </citation>
    <scope>NUCLEOTIDE SEQUENCE [LARGE SCALE GENOMIC DNA]</scope>
    <source>
        <strain evidence="4 5">KC615</strain>
    </source>
</reference>
<dbReference type="EMBL" id="WUUL01000003">
    <property type="protein sequence ID" value="MXQ53372.1"/>
    <property type="molecule type" value="Genomic_DNA"/>
</dbReference>
<feature type="domain" description="SCP" evidence="3">
    <location>
        <begin position="118"/>
        <end position="234"/>
    </location>
</feature>
<feature type="compositionally biased region" description="Low complexity" evidence="1">
    <location>
        <begin position="65"/>
        <end position="95"/>
    </location>
</feature>
<dbReference type="PANTHER" id="PTHR31157">
    <property type="entry name" value="SCP DOMAIN-CONTAINING PROTEIN"/>
    <property type="match status" value="1"/>
</dbReference>
<feature type="compositionally biased region" description="Polar residues" evidence="1">
    <location>
        <begin position="96"/>
        <end position="107"/>
    </location>
</feature>
<evidence type="ECO:0000313" key="5">
    <source>
        <dbReference type="Proteomes" id="UP000430692"/>
    </source>
</evidence>
<feature type="region of interest" description="Disordered" evidence="1">
    <location>
        <begin position="51"/>
        <end position="107"/>
    </location>
</feature>
<keyword evidence="2" id="KW-0732">Signal</keyword>
<protein>
    <recommendedName>
        <fullName evidence="3">SCP domain-containing protein</fullName>
    </recommendedName>
</protein>
<evidence type="ECO:0000256" key="2">
    <source>
        <dbReference type="SAM" id="SignalP"/>
    </source>
</evidence>
<sequence length="236" mass="25723">MRWIFALIIPALLVFPTFGQAAGESATAAKAIKVKSIKIIFPTSITKEKTKTIKKKVTTKKEDSNNTANSTKSDTSKKTNTSTSNSSQPTSVKSTNESVSSTPSATDSGILAVEREVVRLVNVEREKQGLKPLELDSKLSSIARKKSQDMKDKNYFSHQSPTYGSPFEMLKQFGVSYQTAGENIAAGQRSAQEVVDGWMNSKGHRENILNSSFTRIGVGYVSGGSYGSYWTQLFTG</sequence>
<evidence type="ECO:0000256" key="1">
    <source>
        <dbReference type="SAM" id="MobiDB-lite"/>
    </source>
</evidence>
<evidence type="ECO:0000259" key="3">
    <source>
        <dbReference type="Pfam" id="PF00188"/>
    </source>
</evidence>
<dbReference type="NCBIfam" id="TIGR02909">
    <property type="entry name" value="spore_YkwD"/>
    <property type="match status" value="1"/>
</dbReference>
<dbReference type="Proteomes" id="UP000430692">
    <property type="component" value="Unassembled WGS sequence"/>
</dbReference>
<feature type="signal peptide" evidence="2">
    <location>
        <begin position="1"/>
        <end position="21"/>
    </location>
</feature>
<evidence type="ECO:0000313" key="4">
    <source>
        <dbReference type="EMBL" id="MXQ53372.1"/>
    </source>
</evidence>
<dbReference type="CDD" id="cd05379">
    <property type="entry name" value="CAP_bacterial"/>
    <property type="match status" value="1"/>
</dbReference>
<dbReference type="RefSeq" id="WP_160800720.1">
    <property type="nucleotide sequence ID" value="NZ_WUUL01000003.1"/>
</dbReference>
<organism evidence="4 5">
    <name type="scientific">Shimazuella alba</name>
    <dbReference type="NCBI Taxonomy" id="2690964"/>
    <lineage>
        <taxon>Bacteria</taxon>
        <taxon>Bacillati</taxon>
        <taxon>Bacillota</taxon>
        <taxon>Bacilli</taxon>
        <taxon>Bacillales</taxon>
        <taxon>Thermoactinomycetaceae</taxon>
        <taxon>Shimazuella</taxon>
    </lineage>
</organism>